<feature type="chain" id="PRO_5031060954" description="Sulfotransferase domain-containing protein" evidence="1">
    <location>
        <begin position="19"/>
        <end position="330"/>
    </location>
</feature>
<evidence type="ECO:0000313" key="2">
    <source>
        <dbReference type="EMBL" id="CAD8837761.1"/>
    </source>
</evidence>
<sequence>MTLSAILAYALLSDVVNSVLVGKQLRVQNEIVEFPHSFPVDLWTGEDAEISLLSMYTSHGPGISTLGSVHEPVVQILGMKACGTNLLLDLMKHNLPVRVLDKLDLGYGLFWKHSPMNQIISGRPVNQKYFPSVFAVAVVRNPFSLLKHYYIRTAGKNMCGVEGRLTSEMLDRPCSLHEKAPPWDGGKMYTVTATNVVALWNDYVHNYLDTLPGLGFKNSSVVRFEDLVLRPKLVMTQVATAAGVEVPAVVAVPMKPMGPSVTSRESAVKELQKSKESTGFSSSLVVKICGMLDLNLMRKLQYHECSHISEPVSMIVNSDGTAGNESPHMK</sequence>
<evidence type="ECO:0000256" key="1">
    <source>
        <dbReference type="SAM" id="SignalP"/>
    </source>
</evidence>
<dbReference type="AlphaFoldDB" id="A0A7S1F112"/>
<dbReference type="SUPFAM" id="SSF52540">
    <property type="entry name" value="P-loop containing nucleoside triphosphate hydrolases"/>
    <property type="match status" value="1"/>
</dbReference>
<keyword evidence="1" id="KW-0732">Signal</keyword>
<feature type="signal peptide" evidence="1">
    <location>
        <begin position="1"/>
        <end position="18"/>
    </location>
</feature>
<dbReference type="InterPro" id="IPR027417">
    <property type="entry name" value="P-loop_NTPase"/>
</dbReference>
<accession>A0A7S1F112</accession>
<reference evidence="2" key="1">
    <citation type="submission" date="2021-01" db="EMBL/GenBank/DDBJ databases">
        <authorList>
            <person name="Corre E."/>
            <person name="Pelletier E."/>
            <person name="Niang G."/>
            <person name="Scheremetjew M."/>
            <person name="Finn R."/>
            <person name="Kale V."/>
            <person name="Holt S."/>
            <person name="Cochrane G."/>
            <person name="Meng A."/>
            <person name="Brown T."/>
            <person name="Cohen L."/>
        </authorList>
    </citation>
    <scope>NUCLEOTIDE SEQUENCE</scope>
</reference>
<proteinExistence type="predicted"/>
<gene>
    <name evidence="2" type="ORF">NSCI0253_LOCUS12109</name>
</gene>
<evidence type="ECO:0008006" key="3">
    <source>
        <dbReference type="Google" id="ProtNLM"/>
    </source>
</evidence>
<protein>
    <recommendedName>
        <fullName evidence="3">Sulfotransferase domain-containing protein</fullName>
    </recommendedName>
</protein>
<organism evidence="2">
    <name type="scientific">Noctiluca scintillans</name>
    <name type="common">Sea sparkle</name>
    <name type="synonym">Red tide dinoflagellate</name>
    <dbReference type="NCBI Taxonomy" id="2966"/>
    <lineage>
        <taxon>Eukaryota</taxon>
        <taxon>Sar</taxon>
        <taxon>Alveolata</taxon>
        <taxon>Dinophyceae</taxon>
        <taxon>Noctilucales</taxon>
        <taxon>Noctilucaceae</taxon>
        <taxon>Noctiluca</taxon>
    </lineage>
</organism>
<name>A0A7S1F112_NOCSC</name>
<dbReference type="Gene3D" id="3.40.50.300">
    <property type="entry name" value="P-loop containing nucleotide triphosphate hydrolases"/>
    <property type="match status" value="1"/>
</dbReference>
<dbReference type="EMBL" id="HBFQ01017412">
    <property type="protein sequence ID" value="CAD8837761.1"/>
    <property type="molecule type" value="Transcribed_RNA"/>
</dbReference>